<evidence type="ECO:0000256" key="11">
    <source>
        <dbReference type="SAM" id="SignalP"/>
    </source>
</evidence>
<dbReference type="Proteomes" id="UP000288805">
    <property type="component" value="Unassembled WGS sequence"/>
</dbReference>
<evidence type="ECO:0000256" key="3">
    <source>
        <dbReference type="ARBA" id="ARBA00022617"/>
    </source>
</evidence>
<dbReference type="AlphaFoldDB" id="A0A438FCI2"/>
<evidence type="ECO:0000256" key="7">
    <source>
        <dbReference type="ARBA" id="ARBA00023002"/>
    </source>
</evidence>
<reference evidence="12 13" key="1">
    <citation type="journal article" date="2018" name="PLoS Genet.">
        <title>Population sequencing reveals clonal diversity and ancestral inbreeding in the grapevine cultivar Chardonnay.</title>
        <authorList>
            <person name="Roach M.J."/>
            <person name="Johnson D.L."/>
            <person name="Bohlmann J."/>
            <person name="van Vuuren H.J."/>
            <person name="Jones S.J."/>
            <person name="Pretorius I.S."/>
            <person name="Schmidt S.A."/>
            <person name="Borneman A.R."/>
        </authorList>
    </citation>
    <scope>NUCLEOTIDE SEQUENCE [LARGE SCALE GENOMIC DNA]</scope>
    <source>
        <strain evidence="13">cv. Chardonnay</strain>
        <tissue evidence="12">Leaf</tissue>
    </source>
</reference>
<dbReference type="PANTHER" id="PTHR47947:SF62">
    <property type="entry name" value="CYTOCHROME P450, FAMILY 81, SUBFAMILY D, POLYPEPTIDE 5"/>
    <property type="match status" value="1"/>
</dbReference>
<dbReference type="InterPro" id="IPR001128">
    <property type="entry name" value="Cyt_P450"/>
</dbReference>
<evidence type="ECO:0000256" key="4">
    <source>
        <dbReference type="ARBA" id="ARBA00022692"/>
    </source>
</evidence>
<keyword evidence="6" id="KW-1133">Transmembrane helix</keyword>
<evidence type="ECO:0000256" key="6">
    <source>
        <dbReference type="ARBA" id="ARBA00022989"/>
    </source>
</evidence>
<evidence type="ECO:0000256" key="10">
    <source>
        <dbReference type="ARBA" id="ARBA00023136"/>
    </source>
</evidence>
<sequence length="965" mass="109818">MEDAWLYTSLSVVFLLFAFKLLLQSKRGHGNLPPSPPAVPILGHLHLLKGPFHRALHHLSETYGPIFSLRFGSQLVVVISSSSAVEECFTKNDVIFANRPRLMVSEYLGYKYTSIVSSPYGEHWRNLRRLCALEIFSSNRLNMFLGIRKDEIKHLLRRLGRDSRDNFAKVELKSLFSELTFNIITRMVAGKRYYGEGSDFEEAKHFREIIRKSFLLSAASNPGDFLPILRWMDYGGYEKKMAKNSRELDVILQGLIDEHRSNSKKGLMGNNTMIDHLLSLQKSEPEYYTDQIIKGLQWSNLVFAGTDTAAVTMEWAMSLLLNHPDVLKKAKVELDTCVGQERLLEEADLPKLHYLQNIISETFRLCPPAPLWLPHMSSANCQLGGFDIPRDAMLLVNSWTLHRDPKLWMIPLASSRRGLKVEKEVKRISYYHLEPEGGLVLENKGKRLNLPPSPPGFPIFGHLHLLKGPLHRTLHRLSERHGPIVSLRFGSRPVIVVSSPSAVEECFTKNDVIFANRPKFVMGKYIGYDYTVVSLAPYGDHWRNLRRLSAVEIFASNRLNLFLGIRRDEIKQLLLRLSRNSVENFAKVELKSMFSELLLNITMRMVAGKRFYGDNMKDVEEAREFREISKEILEFSGTSNPGDFLPILQWIDYQGYNKRALRLGKKMDVFLQGLLDECRSNKRSDLENRNTMIDHLLSLQESEPEYYTDEIIKGLIVAMQVGGADTTAVTIEWAMSLLLNHPEVLKKARDELDTHIGHDCLIDETDLPKLQYLQRGTMLLVNAWALHRDPKLWNDPTSFKPERFETGESETYKLLPFGVGRRACPGIGLANRVMGLTLGSLIQCFDWKRVDEKEIDMAEGQGSPCPSVSGSLDVAVAAMPALICNGTFKIDTMYFIYWSNFNIFQVWDSPKFANPQTEYCHLLYGPSCGEGAAELLRFFRYCNAGCSLLPVSSGESYSSAEIDCC</sequence>
<dbReference type="InterPro" id="IPR017972">
    <property type="entry name" value="Cyt_P450_CS"/>
</dbReference>
<keyword evidence="11" id="KW-0732">Signal</keyword>
<gene>
    <name evidence="12" type="primary">CYP81E8_26</name>
    <name evidence="12" type="ORF">CK203_078914</name>
</gene>
<comment type="similarity">
    <text evidence="2">Belongs to the cytochrome P450 family.</text>
</comment>
<keyword evidence="3" id="KW-0349">Heme</keyword>
<evidence type="ECO:0000256" key="5">
    <source>
        <dbReference type="ARBA" id="ARBA00022723"/>
    </source>
</evidence>
<dbReference type="GO" id="GO:0004497">
    <property type="term" value="F:monooxygenase activity"/>
    <property type="evidence" value="ECO:0007669"/>
    <property type="project" value="UniProtKB-KW"/>
</dbReference>
<dbReference type="FunFam" id="1.10.630.10:FF:000023">
    <property type="entry name" value="Cytochrome P450 family protein"/>
    <property type="match status" value="2"/>
</dbReference>
<keyword evidence="9" id="KW-0503">Monooxygenase</keyword>
<keyword evidence="8" id="KW-0408">Iron</keyword>
<evidence type="ECO:0000256" key="9">
    <source>
        <dbReference type="ARBA" id="ARBA00023033"/>
    </source>
</evidence>
<dbReference type="GO" id="GO:0016020">
    <property type="term" value="C:membrane"/>
    <property type="evidence" value="ECO:0007669"/>
    <property type="project" value="UniProtKB-SubCell"/>
</dbReference>
<accession>A0A438FCI2</accession>
<dbReference type="InterPro" id="IPR036396">
    <property type="entry name" value="Cyt_P450_sf"/>
</dbReference>
<dbReference type="PRINTS" id="PR00463">
    <property type="entry name" value="EP450I"/>
</dbReference>
<dbReference type="InterPro" id="IPR050651">
    <property type="entry name" value="Plant_Cytochrome_P450_Monoox"/>
</dbReference>
<evidence type="ECO:0000256" key="2">
    <source>
        <dbReference type="ARBA" id="ARBA00010617"/>
    </source>
</evidence>
<dbReference type="GO" id="GO:0005506">
    <property type="term" value="F:iron ion binding"/>
    <property type="evidence" value="ECO:0007669"/>
    <property type="project" value="InterPro"/>
</dbReference>
<proteinExistence type="inferred from homology"/>
<feature type="chain" id="PRO_5019582713" evidence="11">
    <location>
        <begin position="31"/>
        <end position="965"/>
    </location>
</feature>
<dbReference type="GO" id="GO:0016705">
    <property type="term" value="F:oxidoreductase activity, acting on paired donors, with incorporation or reduction of molecular oxygen"/>
    <property type="evidence" value="ECO:0007669"/>
    <property type="project" value="InterPro"/>
</dbReference>
<keyword evidence="10" id="KW-0472">Membrane</keyword>
<dbReference type="Gene3D" id="1.10.630.10">
    <property type="entry name" value="Cytochrome P450"/>
    <property type="match status" value="2"/>
</dbReference>
<evidence type="ECO:0000313" key="12">
    <source>
        <dbReference type="EMBL" id="RVW57420.1"/>
    </source>
</evidence>
<name>A0A438FCI2_VITVI</name>
<evidence type="ECO:0000256" key="1">
    <source>
        <dbReference type="ARBA" id="ARBA00004167"/>
    </source>
</evidence>
<organism evidence="12 13">
    <name type="scientific">Vitis vinifera</name>
    <name type="common">Grape</name>
    <dbReference type="NCBI Taxonomy" id="29760"/>
    <lineage>
        <taxon>Eukaryota</taxon>
        <taxon>Viridiplantae</taxon>
        <taxon>Streptophyta</taxon>
        <taxon>Embryophyta</taxon>
        <taxon>Tracheophyta</taxon>
        <taxon>Spermatophyta</taxon>
        <taxon>Magnoliopsida</taxon>
        <taxon>eudicotyledons</taxon>
        <taxon>Gunneridae</taxon>
        <taxon>Pentapetalae</taxon>
        <taxon>rosids</taxon>
        <taxon>Vitales</taxon>
        <taxon>Vitaceae</taxon>
        <taxon>Viteae</taxon>
        <taxon>Vitis</taxon>
    </lineage>
</organism>
<evidence type="ECO:0000256" key="8">
    <source>
        <dbReference type="ARBA" id="ARBA00023004"/>
    </source>
</evidence>
<dbReference type="InterPro" id="IPR002401">
    <property type="entry name" value="Cyt_P450_E_grp-I"/>
</dbReference>
<keyword evidence="4" id="KW-0812">Transmembrane</keyword>
<dbReference type="SUPFAM" id="SSF48264">
    <property type="entry name" value="Cytochrome P450"/>
    <property type="match status" value="2"/>
</dbReference>
<dbReference type="CDD" id="cd20653">
    <property type="entry name" value="CYP81"/>
    <property type="match status" value="1"/>
</dbReference>
<dbReference type="EMBL" id="QGNW01001055">
    <property type="protein sequence ID" value="RVW57420.1"/>
    <property type="molecule type" value="Genomic_DNA"/>
</dbReference>
<dbReference type="Pfam" id="PF00067">
    <property type="entry name" value="p450"/>
    <property type="match status" value="3"/>
</dbReference>
<comment type="caution">
    <text evidence="12">The sequence shown here is derived from an EMBL/GenBank/DDBJ whole genome shotgun (WGS) entry which is preliminary data.</text>
</comment>
<dbReference type="PROSITE" id="PS00086">
    <property type="entry name" value="CYTOCHROME_P450"/>
    <property type="match status" value="1"/>
</dbReference>
<comment type="subcellular location">
    <subcellularLocation>
        <location evidence="1">Membrane</location>
        <topology evidence="1">Single-pass membrane protein</topology>
    </subcellularLocation>
</comment>
<dbReference type="PANTHER" id="PTHR47947">
    <property type="entry name" value="CYTOCHROME P450 82C3-RELATED"/>
    <property type="match status" value="1"/>
</dbReference>
<dbReference type="GO" id="GO:0020037">
    <property type="term" value="F:heme binding"/>
    <property type="evidence" value="ECO:0007669"/>
    <property type="project" value="InterPro"/>
</dbReference>
<dbReference type="PRINTS" id="PR00385">
    <property type="entry name" value="P450"/>
</dbReference>
<keyword evidence="5" id="KW-0479">Metal-binding</keyword>
<keyword evidence="7" id="KW-0560">Oxidoreductase</keyword>
<feature type="signal peptide" evidence="11">
    <location>
        <begin position="1"/>
        <end position="30"/>
    </location>
</feature>
<protein>
    <submittedName>
        <fullName evidence="12">Cytochrome P450 81E8</fullName>
    </submittedName>
</protein>
<evidence type="ECO:0000313" key="13">
    <source>
        <dbReference type="Proteomes" id="UP000288805"/>
    </source>
</evidence>